<dbReference type="OrthoDB" id="9814363at2"/>
<evidence type="ECO:0000256" key="1">
    <source>
        <dbReference type="ARBA" id="ARBA00004236"/>
    </source>
</evidence>
<organism evidence="9 10">
    <name type="scientific">Pontibacillus halophilus JSM 076056 = DSM 19796</name>
    <dbReference type="NCBI Taxonomy" id="1385510"/>
    <lineage>
        <taxon>Bacteria</taxon>
        <taxon>Bacillati</taxon>
        <taxon>Bacillota</taxon>
        <taxon>Bacilli</taxon>
        <taxon>Bacillales</taxon>
        <taxon>Bacillaceae</taxon>
        <taxon>Pontibacillus</taxon>
    </lineage>
</organism>
<feature type="domain" description="HAMP" evidence="8">
    <location>
        <begin position="206"/>
        <end position="258"/>
    </location>
</feature>
<evidence type="ECO:0008006" key="11">
    <source>
        <dbReference type="Google" id="ProtNLM"/>
    </source>
</evidence>
<dbReference type="PANTHER" id="PTHR32089">
    <property type="entry name" value="METHYL-ACCEPTING CHEMOTAXIS PROTEIN MCPB"/>
    <property type="match status" value="1"/>
</dbReference>
<dbReference type="InterPro" id="IPR004089">
    <property type="entry name" value="MCPsignal_dom"/>
</dbReference>
<dbReference type="STRING" id="1385510.GCA_000425205_02106"/>
<dbReference type="GO" id="GO:0005886">
    <property type="term" value="C:plasma membrane"/>
    <property type="evidence" value="ECO:0007669"/>
    <property type="project" value="UniProtKB-SubCell"/>
</dbReference>
<protein>
    <recommendedName>
        <fullName evidence="11">Methyl-accepting chemotaxis protein</fullName>
    </recommendedName>
</protein>
<dbReference type="SUPFAM" id="SSF58104">
    <property type="entry name" value="Methyl-accepting chemotaxis protein (MCP) signaling domain"/>
    <property type="match status" value="1"/>
</dbReference>
<dbReference type="RefSeq" id="WP_026800480.1">
    <property type="nucleotide sequence ID" value="NZ_AULI01000008.1"/>
</dbReference>
<dbReference type="eggNOG" id="COG0840">
    <property type="taxonomic scope" value="Bacteria"/>
</dbReference>
<evidence type="ECO:0000256" key="4">
    <source>
        <dbReference type="ARBA" id="ARBA00023224"/>
    </source>
</evidence>
<comment type="subcellular location">
    <subcellularLocation>
        <location evidence="1">Cell membrane</location>
    </subcellularLocation>
</comment>
<dbReference type="Pfam" id="PF00672">
    <property type="entry name" value="HAMP"/>
    <property type="match status" value="1"/>
</dbReference>
<reference evidence="9 10" key="1">
    <citation type="submission" date="2013-08" db="EMBL/GenBank/DDBJ databases">
        <authorList>
            <person name="Huang J."/>
            <person name="Wang G."/>
        </authorList>
    </citation>
    <scope>NUCLEOTIDE SEQUENCE [LARGE SCALE GENOMIC DNA]</scope>
    <source>
        <strain evidence="9 10">JSM 076056</strain>
    </source>
</reference>
<sequence length="563" mass="61934">MSIRKKLFLISFLAFLVLGGTELFLISKIYTYNNTIKSIKDQSIETALLSQELKLDVVEVQQWLTEISATGGGQGYDQGFDKAREVSERFEERMETLQSIETDKENKQLLENSSSLFQRFYNYGRQMAQGYISGGQNTGNLYMAGFDDLRNDINGELDAYLEGRKSELRTEMSNIEESMEQLTILSLIILAGGLIVVGVVSNRISSGITKSLRVVGEGAQQIANGDLTQPMEVKRKDEIGMLANEFEQMRVQLSSLVTAIQRDANEIQDNSLNLSDLTAQTGESASQIAVTIDEVAHGVEDQSVQAGHILDAIQDTTQKVSFGNELADRTLKGAASSTTAAQGGQASIEEGIQGLQSTVRDFNEATETVQSLGERSNQIGDIIKFIHDISEQTNLLSLNAAIEAARAGQHGLGFSVVAEEVRKLAEETKKATGRISSLIKETQRETHRSIQLMESNQSRFTEQVRVIQDGGQSLRQIVEHVQSTEHDVGQLKEILKSIDDNTVNVQRMIESITAVIEETSASSEEVAASAQQQDAMVHQVRETIDSLSSIAQELNGQVAQFKR</sequence>
<evidence type="ECO:0000256" key="2">
    <source>
        <dbReference type="ARBA" id="ARBA00022475"/>
    </source>
</evidence>
<dbReference type="InterPro" id="IPR003660">
    <property type="entry name" value="HAMP_dom"/>
</dbReference>
<evidence type="ECO:0000313" key="10">
    <source>
        <dbReference type="Proteomes" id="UP000030528"/>
    </source>
</evidence>
<keyword evidence="10" id="KW-1185">Reference proteome</keyword>
<comment type="similarity">
    <text evidence="5">Belongs to the methyl-accepting chemotaxis (MCP) protein family.</text>
</comment>
<evidence type="ECO:0000256" key="3">
    <source>
        <dbReference type="ARBA" id="ARBA00023136"/>
    </source>
</evidence>
<keyword evidence="2" id="KW-1003">Cell membrane</keyword>
<dbReference type="Proteomes" id="UP000030528">
    <property type="component" value="Unassembled WGS sequence"/>
</dbReference>
<dbReference type="PROSITE" id="PS50111">
    <property type="entry name" value="CHEMOTAXIS_TRANSDUC_2"/>
    <property type="match status" value="1"/>
</dbReference>
<dbReference type="SMART" id="SM00283">
    <property type="entry name" value="MA"/>
    <property type="match status" value="1"/>
</dbReference>
<name>A0A0A5I9L5_9BACI</name>
<evidence type="ECO:0000256" key="5">
    <source>
        <dbReference type="ARBA" id="ARBA00029447"/>
    </source>
</evidence>
<keyword evidence="4 6" id="KW-0807">Transducer</keyword>
<proteinExistence type="inferred from homology"/>
<dbReference type="EMBL" id="AVPE01000006">
    <property type="protein sequence ID" value="KGX92497.1"/>
    <property type="molecule type" value="Genomic_DNA"/>
</dbReference>
<keyword evidence="3" id="KW-0472">Membrane</keyword>
<dbReference type="SMART" id="SM00304">
    <property type="entry name" value="HAMP"/>
    <property type="match status" value="1"/>
</dbReference>
<dbReference type="CDD" id="cd06225">
    <property type="entry name" value="HAMP"/>
    <property type="match status" value="1"/>
</dbReference>
<dbReference type="PANTHER" id="PTHR32089:SF112">
    <property type="entry name" value="LYSOZYME-LIKE PROTEIN-RELATED"/>
    <property type="match status" value="1"/>
</dbReference>
<dbReference type="Gene3D" id="1.10.287.950">
    <property type="entry name" value="Methyl-accepting chemotaxis protein"/>
    <property type="match status" value="1"/>
</dbReference>
<dbReference type="PROSITE" id="PS50885">
    <property type="entry name" value="HAMP"/>
    <property type="match status" value="1"/>
</dbReference>
<gene>
    <name evidence="9" type="ORF">N781_16640</name>
</gene>
<evidence type="ECO:0000313" key="9">
    <source>
        <dbReference type="EMBL" id="KGX92497.1"/>
    </source>
</evidence>
<comment type="caution">
    <text evidence="9">The sequence shown here is derived from an EMBL/GenBank/DDBJ whole genome shotgun (WGS) entry which is preliminary data.</text>
</comment>
<dbReference type="Pfam" id="PF00015">
    <property type="entry name" value="MCPsignal"/>
    <property type="match status" value="1"/>
</dbReference>
<evidence type="ECO:0000259" key="8">
    <source>
        <dbReference type="PROSITE" id="PS50885"/>
    </source>
</evidence>
<dbReference type="Gene3D" id="6.10.340.10">
    <property type="match status" value="1"/>
</dbReference>
<evidence type="ECO:0000259" key="7">
    <source>
        <dbReference type="PROSITE" id="PS50111"/>
    </source>
</evidence>
<accession>A0A0A5I9L5</accession>
<feature type="domain" description="Methyl-accepting transducer" evidence="7">
    <location>
        <begin position="277"/>
        <end position="527"/>
    </location>
</feature>
<evidence type="ECO:0000256" key="6">
    <source>
        <dbReference type="PROSITE-ProRule" id="PRU00284"/>
    </source>
</evidence>
<dbReference type="GO" id="GO:0007165">
    <property type="term" value="P:signal transduction"/>
    <property type="evidence" value="ECO:0007669"/>
    <property type="project" value="UniProtKB-KW"/>
</dbReference>
<dbReference type="AlphaFoldDB" id="A0A0A5I9L5"/>